<dbReference type="GO" id="GO:0008360">
    <property type="term" value="P:regulation of cell shape"/>
    <property type="evidence" value="ECO:0007669"/>
    <property type="project" value="UniProtKB-KW"/>
</dbReference>
<evidence type="ECO:0000259" key="12">
    <source>
        <dbReference type="Pfam" id="PF00768"/>
    </source>
</evidence>
<keyword evidence="14" id="KW-1185">Reference proteome</keyword>
<dbReference type="InterPro" id="IPR001967">
    <property type="entry name" value="Peptidase_S11_N"/>
</dbReference>
<evidence type="ECO:0000256" key="9">
    <source>
        <dbReference type="RuleBase" id="RU004016"/>
    </source>
</evidence>
<evidence type="ECO:0000313" key="14">
    <source>
        <dbReference type="Proteomes" id="UP000647416"/>
    </source>
</evidence>
<evidence type="ECO:0000256" key="10">
    <source>
        <dbReference type="SAM" id="Phobius"/>
    </source>
</evidence>
<evidence type="ECO:0000256" key="3">
    <source>
        <dbReference type="ARBA" id="ARBA00022801"/>
    </source>
</evidence>
<dbReference type="AlphaFoldDB" id="A0A926IRM2"/>
<evidence type="ECO:0000256" key="5">
    <source>
        <dbReference type="ARBA" id="ARBA00022984"/>
    </source>
</evidence>
<dbReference type="InterPro" id="IPR018044">
    <property type="entry name" value="Peptidase_S11"/>
</dbReference>
<keyword evidence="2 11" id="KW-0732">Signal</keyword>
<keyword evidence="13" id="KW-0121">Carboxypeptidase</keyword>
<keyword evidence="3" id="KW-0378">Hydrolase</keyword>
<dbReference type="PRINTS" id="PR00725">
    <property type="entry name" value="DADACBPTASE1"/>
</dbReference>
<dbReference type="EMBL" id="JACRTE010000001">
    <property type="protein sequence ID" value="MBC8595529.1"/>
    <property type="molecule type" value="Genomic_DNA"/>
</dbReference>
<evidence type="ECO:0000256" key="4">
    <source>
        <dbReference type="ARBA" id="ARBA00022960"/>
    </source>
</evidence>
<keyword evidence="10" id="KW-0812">Transmembrane</keyword>
<proteinExistence type="inferred from homology"/>
<keyword evidence="6" id="KW-0961">Cell wall biogenesis/degradation</keyword>
<dbReference type="GO" id="GO:0071555">
    <property type="term" value="P:cell wall organization"/>
    <property type="evidence" value="ECO:0007669"/>
    <property type="project" value="UniProtKB-KW"/>
</dbReference>
<feature type="binding site" evidence="8">
    <location>
        <position position="230"/>
    </location>
    <ligand>
        <name>substrate</name>
    </ligand>
</feature>
<keyword evidence="10" id="KW-1133">Transmembrane helix</keyword>
<evidence type="ECO:0000256" key="11">
    <source>
        <dbReference type="SAM" id="SignalP"/>
    </source>
</evidence>
<keyword evidence="5" id="KW-0573">Peptidoglycan synthesis</keyword>
<evidence type="ECO:0000256" key="2">
    <source>
        <dbReference type="ARBA" id="ARBA00022729"/>
    </source>
</evidence>
<feature type="active site" description="Acyl-ester intermediate" evidence="7">
    <location>
        <position position="59"/>
    </location>
</feature>
<feature type="signal peptide" evidence="11">
    <location>
        <begin position="1"/>
        <end position="24"/>
    </location>
</feature>
<dbReference type="Gene3D" id="3.40.710.10">
    <property type="entry name" value="DD-peptidase/beta-lactamase superfamily"/>
    <property type="match status" value="1"/>
</dbReference>
<reference evidence="13" key="1">
    <citation type="submission" date="2020-08" db="EMBL/GenBank/DDBJ databases">
        <title>Genome public.</title>
        <authorList>
            <person name="Liu C."/>
            <person name="Sun Q."/>
        </authorList>
    </citation>
    <scope>NUCLEOTIDE SEQUENCE</scope>
    <source>
        <strain evidence="13">NSJ-50</strain>
    </source>
</reference>
<dbReference type="PANTHER" id="PTHR21581">
    <property type="entry name" value="D-ALANYL-D-ALANINE CARBOXYPEPTIDASE"/>
    <property type="match status" value="1"/>
</dbReference>
<dbReference type="InterPro" id="IPR012338">
    <property type="entry name" value="Beta-lactam/transpept-like"/>
</dbReference>
<evidence type="ECO:0000256" key="6">
    <source>
        <dbReference type="ARBA" id="ARBA00023316"/>
    </source>
</evidence>
<feature type="active site" description="Proton acceptor" evidence="7">
    <location>
        <position position="62"/>
    </location>
</feature>
<feature type="domain" description="Peptidase S11 D-alanyl-D-alanine carboxypeptidase A N-terminal" evidence="12">
    <location>
        <begin position="29"/>
        <end position="260"/>
    </location>
</feature>
<organism evidence="13 14">
    <name type="scientific">Qingrenia yutianensis</name>
    <dbReference type="NCBI Taxonomy" id="2763676"/>
    <lineage>
        <taxon>Bacteria</taxon>
        <taxon>Bacillati</taxon>
        <taxon>Bacillota</taxon>
        <taxon>Clostridia</taxon>
        <taxon>Eubacteriales</taxon>
        <taxon>Oscillospiraceae</taxon>
        <taxon>Qingrenia</taxon>
    </lineage>
</organism>
<dbReference type="Pfam" id="PF00768">
    <property type="entry name" value="Peptidase_S11"/>
    <property type="match status" value="1"/>
</dbReference>
<evidence type="ECO:0000256" key="1">
    <source>
        <dbReference type="ARBA" id="ARBA00007164"/>
    </source>
</evidence>
<evidence type="ECO:0000256" key="8">
    <source>
        <dbReference type="PIRSR" id="PIRSR618044-2"/>
    </source>
</evidence>
<feature type="chain" id="PRO_5037160608" evidence="11">
    <location>
        <begin position="25"/>
        <end position="416"/>
    </location>
</feature>
<comment type="caution">
    <text evidence="13">The sequence shown here is derived from an EMBL/GenBank/DDBJ whole genome shotgun (WGS) entry which is preliminary data.</text>
</comment>
<name>A0A926IRM2_9FIRM</name>
<dbReference type="PANTHER" id="PTHR21581:SF6">
    <property type="entry name" value="TRAFFICKING PROTEIN PARTICLE COMPLEX SUBUNIT 12"/>
    <property type="match status" value="1"/>
</dbReference>
<protein>
    <submittedName>
        <fullName evidence="13">D-alanyl-D-alanine carboxypeptidase</fullName>
    </submittedName>
</protein>
<keyword evidence="4" id="KW-0133">Cell shape</keyword>
<dbReference type="RefSeq" id="WP_262431206.1">
    <property type="nucleotide sequence ID" value="NZ_JACRTE010000001.1"/>
</dbReference>
<dbReference type="GO" id="GO:0009252">
    <property type="term" value="P:peptidoglycan biosynthetic process"/>
    <property type="evidence" value="ECO:0007669"/>
    <property type="project" value="UniProtKB-KW"/>
</dbReference>
<keyword evidence="13" id="KW-0645">Protease</keyword>
<dbReference type="GO" id="GO:0006508">
    <property type="term" value="P:proteolysis"/>
    <property type="evidence" value="ECO:0007669"/>
    <property type="project" value="InterPro"/>
</dbReference>
<gene>
    <name evidence="13" type="ORF">H8706_01420</name>
</gene>
<evidence type="ECO:0000256" key="7">
    <source>
        <dbReference type="PIRSR" id="PIRSR618044-1"/>
    </source>
</evidence>
<dbReference type="GO" id="GO:0009002">
    <property type="term" value="F:serine-type D-Ala-D-Ala carboxypeptidase activity"/>
    <property type="evidence" value="ECO:0007669"/>
    <property type="project" value="InterPro"/>
</dbReference>
<sequence>MKKRILSFLFIFLIVFSLFPQALCAPDISVESDSAILFDVDQNSVLFEKEANKKMHPASITKVMTLLLAAENCNFDDKLTVDNTCLLGMPSDAIIADFRQGEEVTVKDLFMAAYLRSANDAAVLLACRVSGSVDKFVELMNARAKELGAANTHFTNPTGLTDDNHYTTAYDMMLITKAAVQNEKLMSVASEVKYTLHKNNVRAEDLEMSTGHRMMDKDTAQYYQGVIFGKTGFTNAARSTLVTAAKKDDRCLVVVTLGHDNKFKQYNDVKTLLDYGFGSFYRFVISKDDLKGMVKLKKSEYADIKNDFVIILPTDVKREALTQSVDVVNGEIFLTLKGSENDVTQKVGVVAENSGGFGAAVLRFIKLIFMILIYLIIIFIVLFIILLFYINRRNKKRIAEKKKKERIKSNYKYYNM</sequence>
<evidence type="ECO:0000313" key="13">
    <source>
        <dbReference type="EMBL" id="MBC8595529.1"/>
    </source>
</evidence>
<feature type="transmembrane region" description="Helical" evidence="10">
    <location>
        <begin position="367"/>
        <end position="390"/>
    </location>
</feature>
<comment type="similarity">
    <text evidence="1 9">Belongs to the peptidase S11 family.</text>
</comment>
<accession>A0A926IRM2</accession>
<dbReference type="SUPFAM" id="SSF56601">
    <property type="entry name" value="beta-lactamase/transpeptidase-like"/>
    <property type="match status" value="1"/>
</dbReference>
<keyword evidence="10" id="KW-0472">Membrane</keyword>
<dbReference type="Proteomes" id="UP000647416">
    <property type="component" value="Unassembled WGS sequence"/>
</dbReference>
<feature type="active site" evidence="7">
    <location>
        <position position="117"/>
    </location>
</feature>